<keyword evidence="1" id="KW-1133">Transmembrane helix</keyword>
<proteinExistence type="predicted"/>
<protein>
    <recommendedName>
        <fullName evidence="4">Cell division protein FtsL</fullName>
    </recommendedName>
</protein>
<gene>
    <name evidence="2" type="ORF">A2988_04780</name>
</gene>
<accession>A0A1F5BVZ4</accession>
<feature type="transmembrane region" description="Helical" evidence="1">
    <location>
        <begin position="23"/>
        <end position="44"/>
    </location>
</feature>
<evidence type="ECO:0000313" key="2">
    <source>
        <dbReference type="EMBL" id="OGD34777.1"/>
    </source>
</evidence>
<dbReference type="STRING" id="1797298.A2988_04780"/>
<name>A0A1F5BVZ4_9BACT</name>
<evidence type="ECO:0000313" key="3">
    <source>
        <dbReference type="Proteomes" id="UP000176650"/>
    </source>
</evidence>
<dbReference type="Proteomes" id="UP000176650">
    <property type="component" value="Unassembled WGS sequence"/>
</dbReference>
<keyword evidence="1" id="KW-0472">Membrane</keyword>
<dbReference type="AlphaFoldDB" id="A0A1F5BVZ4"/>
<dbReference type="EMBL" id="MEYS01000001">
    <property type="protein sequence ID" value="OGD34777.1"/>
    <property type="molecule type" value="Genomic_DNA"/>
</dbReference>
<organism evidence="2 3">
    <name type="scientific">Candidatus Azambacteria bacterium RIFCSPLOWO2_01_FULL_46_25</name>
    <dbReference type="NCBI Taxonomy" id="1797298"/>
    <lineage>
        <taxon>Bacteria</taxon>
        <taxon>Candidatus Azamiibacteriota</taxon>
    </lineage>
</organism>
<evidence type="ECO:0000256" key="1">
    <source>
        <dbReference type="SAM" id="Phobius"/>
    </source>
</evidence>
<evidence type="ECO:0008006" key="4">
    <source>
        <dbReference type="Google" id="ProtNLM"/>
    </source>
</evidence>
<keyword evidence="1" id="KW-0812">Transmembrane</keyword>
<reference evidence="2 3" key="1">
    <citation type="journal article" date="2016" name="Nat. Commun.">
        <title>Thousands of microbial genomes shed light on interconnected biogeochemical processes in an aquifer system.</title>
        <authorList>
            <person name="Anantharaman K."/>
            <person name="Brown C.T."/>
            <person name="Hug L.A."/>
            <person name="Sharon I."/>
            <person name="Castelle C.J."/>
            <person name="Probst A.J."/>
            <person name="Thomas B.C."/>
            <person name="Singh A."/>
            <person name="Wilkins M.J."/>
            <person name="Karaoz U."/>
            <person name="Brodie E.L."/>
            <person name="Williams K.H."/>
            <person name="Hubbard S.S."/>
            <person name="Banfield J.F."/>
        </authorList>
    </citation>
    <scope>NUCLEOTIDE SEQUENCE [LARGE SCALE GENOMIC DNA]</scope>
</reference>
<comment type="caution">
    <text evidence="2">The sequence shown here is derived from an EMBL/GenBank/DDBJ whole genome shotgun (WGS) entry which is preliminary data.</text>
</comment>
<sequence>MTSYVLKYNTHERQRTAASADGAAAFLVRASLAIILLFLAIYVVEKDSLMLSQRMTKLEEQKILLAEKNASDLEIRATQMAASYNLKEVASGQNMVLSGKVSYVNIEGDLVALAR</sequence>